<dbReference type="EMBL" id="LAZR01000031">
    <property type="protein sequence ID" value="KKO02300.1"/>
    <property type="molecule type" value="Genomic_DNA"/>
</dbReference>
<dbReference type="AlphaFoldDB" id="A0A0F9VE54"/>
<evidence type="ECO:0000256" key="1">
    <source>
        <dbReference type="SAM" id="MobiDB-lite"/>
    </source>
</evidence>
<proteinExistence type="predicted"/>
<accession>A0A0F9VE54</accession>
<sequence length="49" mass="5324">MLKTDRKTYEAPMLQELGAMKDITEAGDRPNADTMNGRNGTAWAPGPDS</sequence>
<comment type="caution">
    <text evidence="2">The sequence shown here is derived from an EMBL/GenBank/DDBJ whole genome shotgun (WGS) entry which is preliminary data.</text>
</comment>
<feature type="region of interest" description="Disordered" evidence="1">
    <location>
        <begin position="25"/>
        <end position="49"/>
    </location>
</feature>
<organism evidence="2">
    <name type="scientific">marine sediment metagenome</name>
    <dbReference type="NCBI Taxonomy" id="412755"/>
    <lineage>
        <taxon>unclassified sequences</taxon>
        <taxon>metagenomes</taxon>
        <taxon>ecological metagenomes</taxon>
    </lineage>
</organism>
<name>A0A0F9VE54_9ZZZZ</name>
<gene>
    <name evidence="2" type="ORF">LCGC14_0107150</name>
</gene>
<evidence type="ECO:0000313" key="2">
    <source>
        <dbReference type="EMBL" id="KKO02300.1"/>
    </source>
</evidence>
<protein>
    <submittedName>
        <fullName evidence="2">Uncharacterized protein</fullName>
    </submittedName>
</protein>
<reference evidence="2" key="1">
    <citation type="journal article" date="2015" name="Nature">
        <title>Complex archaea that bridge the gap between prokaryotes and eukaryotes.</title>
        <authorList>
            <person name="Spang A."/>
            <person name="Saw J.H."/>
            <person name="Jorgensen S.L."/>
            <person name="Zaremba-Niedzwiedzka K."/>
            <person name="Martijn J."/>
            <person name="Lind A.E."/>
            <person name="van Eijk R."/>
            <person name="Schleper C."/>
            <person name="Guy L."/>
            <person name="Ettema T.J."/>
        </authorList>
    </citation>
    <scope>NUCLEOTIDE SEQUENCE</scope>
</reference>